<dbReference type="EMBL" id="JAZHXI010000006">
    <property type="protein sequence ID" value="KAL2070347.1"/>
    <property type="molecule type" value="Genomic_DNA"/>
</dbReference>
<evidence type="ECO:0000259" key="6">
    <source>
        <dbReference type="PROSITE" id="PS50865"/>
    </source>
</evidence>
<dbReference type="Proteomes" id="UP001595075">
    <property type="component" value="Unassembled WGS sequence"/>
</dbReference>
<gene>
    <name evidence="7" type="ORF">VTL71DRAFT_13373</name>
</gene>
<proteinExistence type="predicted"/>
<name>A0ABR4CKS7_9HELO</name>
<dbReference type="Pfam" id="PF01753">
    <property type="entry name" value="zf-MYND"/>
    <property type="match status" value="1"/>
</dbReference>
<dbReference type="PROSITE" id="PS01360">
    <property type="entry name" value="ZF_MYND_1"/>
    <property type="match status" value="1"/>
</dbReference>
<reference evidence="7 8" key="1">
    <citation type="journal article" date="2024" name="Commun. Biol.">
        <title>Comparative genomic analysis of thermophilic fungi reveals convergent evolutionary adaptations and gene losses.</title>
        <authorList>
            <person name="Steindorff A.S."/>
            <person name="Aguilar-Pontes M.V."/>
            <person name="Robinson A.J."/>
            <person name="Andreopoulos B."/>
            <person name="LaButti K."/>
            <person name="Kuo A."/>
            <person name="Mondo S."/>
            <person name="Riley R."/>
            <person name="Otillar R."/>
            <person name="Haridas S."/>
            <person name="Lipzen A."/>
            <person name="Grimwood J."/>
            <person name="Schmutz J."/>
            <person name="Clum A."/>
            <person name="Reid I.D."/>
            <person name="Moisan M.C."/>
            <person name="Butler G."/>
            <person name="Nguyen T.T.M."/>
            <person name="Dewar K."/>
            <person name="Conant G."/>
            <person name="Drula E."/>
            <person name="Henrissat B."/>
            <person name="Hansel C."/>
            <person name="Singer S."/>
            <person name="Hutchinson M.I."/>
            <person name="de Vries R.P."/>
            <person name="Natvig D.O."/>
            <person name="Powell A.J."/>
            <person name="Tsang A."/>
            <person name="Grigoriev I.V."/>
        </authorList>
    </citation>
    <scope>NUCLEOTIDE SEQUENCE [LARGE SCALE GENOMIC DNA]</scope>
    <source>
        <strain evidence="7 8">CBS 494.80</strain>
    </source>
</reference>
<organism evidence="7 8">
    <name type="scientific">Oculimacula yallundae</name>
    <dbReference type="NCBI Taxonomy" id="86028"/>
    <lineage>
        <taxon>Eukaryota</taxon>
        <taxon>Fungi</taxon>
        <taxon>Dikarya</taxon>
        <taxon>Ascomycota</taxon>
        <taxon>Pezizomycotina</taxon>
        <taxon>Leotiomycetes</taxon>
        <taxon>Helotiales</taxon>
        <taxon>Ploettnerulaceae</taxon>
        <taxon>Oculimacula</taxon>
    </lineage>
</organism>
<dbReference type="Gene3D" id="6.10.140.2220">
    <property type="match status" value="1"/>
</dbReference>
<protein>
    <recommendedName>
        <fullName evidence="6">MYND-type domain-containing protein</fullName>
    </recommendedName>
</protein>
<keyword evidence="1" id="KW-0479">Metal-binding</keyword>
<evidence type="ECO:0000256" key="2">
    <source>
        <dbReference type="ARBA" id="ARBA00022771"/>
    </source>
</evidence>
<sequence length="339" mass="37875">MSSGGMDDKVVDNVMDTMKELQRNMQRLQATVESDDEELTESVENGEEEESLMRDMDEPEDGTPLQENSAPGSNADTTKTSATGDFSLHRVAAAFSSLSPTSSLSGPEATLARMISNRMNRKLEPPKLFKCQKCNVYEPQPGAYMKCGICKTTAYCGGDCKKADRKEHRANCARLAEAFKNEVNEILDERAEEHAIGTSANQQVQMQGLRDVISQFNKEPEDAMLMWIACFQLWVYDGYPGRNIKDCNDPSSGLRLQLFRQFLADLKSLDKDWAPWLRKRAGFDKCMALASDKKSHRFVGKPASPGELASRFGYSDEEAMIMVFSLRQASRLVCGIPFL</sequence>
<feature type="compositionally biased region" description="Basic and acidic residues" evidence="5">
    <location>
        <begin position="1"/>
        <end position="22"/>
    </location>
</feature>
<evidence type="ECO:0000256" key="4">
    <source>
        <dbReference type="PROSITE-ProRule" id="PRU00134"/>
    </source>
</evidence>
<dbReference type="PROSITE" id="PS50865">
    <property type="entry name" value="ZF_MYND_2"/>
    <property type="match status" value="1"/>
</dbReference>
<feature type="compositionally biased region" description="Polar residues" evidence="5">
    <location>
        <begin position="65"/>
        <end position="81"/>
    </location>
</feature>
<comment type="caution">
    <text evidence="7">The sequence shown here is derived from an EMBL/GenBank/DDBJ whole genome shotgun (WGS) entry which is preliminary data.</text>
</comment>
<dbReference type="InterPro" id="IPR002893">
    <property type="entry name" value="Znf_MYND"/>
</dbReference>
<evidence type="ECO:0000256" key="3">
    <source>
        <dbReference type="ARBA" id="ARBA00022833"/>
    </source>
</evidence>
<evidence type="ECO:0000313" key="7">
    <source>
        <dbReference type="EMBL" id="KAL2070347.1"/>
    </source>
</evidence>
<evidence type="ECO:0000256" key="1">
    <source>
        <dbReference type="ARBA" id="ARBA00022723"/>
    </source>
</evidence>
<feature type="region of interest" description="Disordered" evidence="5">
    <location>
        <begin position="1"/>
        <end position="81"/>
    </location>
</feature>
<keyword evidence="3" id="KW-0862">Zinc</keyword>
<feature type="compositionally biased region" description="Polar residues" evidence="5">
    <location>
        <begin position="23"/>
        <end position="32"/>
    </location>
</feature>
<evidence type="ECO:0000313" key="8">
    <source>
        <dbReference type="Proteomes" id="UP001595075"/>
    </source>
</evidence>
<keyword evidence="2 4" id="KW-0863">Zinc-finger</keyword>
<dbReference type="SUPFAM" id="SSF144232">
    <property type="entry name" value="HIT/MYND zinc finger-like"/>
    <property type="match status" value="1"/>
</dbReference>
<accession>A0ABR4CKS7</accession>
<evidence type="ECO:0000256" key="5">
    <source>
        <dbReference type="SAM" id="MobiDB-lite"/>
    </source>
</evidence>
<feature type="domain" description="MYND-type" evidence="6">
    <location>
        <begin position="131"/>
        <end position="172"/>
    </location>
</feature>
<keyword evidence="8" id="KW-1185">Reference proteome</keyword>
<feature type="compositionally biased region" description="Acidic residues" evidence="5">
    <location>
        <begin position="33"/>
        <end position="50"/>
    </location>
</feature>